<reference evidence="3" key="2">
    <citation type="submission" date="2022-06" db="UniProtKB">
        <authorList>
            <consortium name="EnsemblMetazoa"/>
        </authorList>
    </citation>
    <scope>IDENTIFICATION</scope>
    <source>
        <strain evidence="3">PS312</strain>
    </source>
</reference>
<dbReference type="Pfam" id="PF00828">
    <property type="entry name" value="Ribosomal_L27A"/>
    <property type="match status" value="1"/>
</dbReference>
<dbReference type="PANTHER" id="PTHR37962:SF2">
    <property type="entry name" value="MALE STERILE (3) 76CA"/>
    <property type="match status" value="1"/>
</dbReference>
<keyword evidence="4" id="KW-1185">Reference proteome</keyword>
<proteinExistence type="predicted"/>
<feature type="domain" description="Large ribosomal subunit protein uL15/eL18" evidence="2">
    <location>
        <begin position="394"/>
        <end position="417"/>
    </location>
</feature>
<dbReference type="SUPFAM" id="SSF52080">
    <property type="entry name" value="Ribosomal proteins L15p and L18e"/>
    <property type="match status" value="1"/>
</dbReference>
<gene>
    <name evidence="3" type="primary">WBGene00280204</name>
</gene>
<dbReference type="InterPro" id="IPR036227">
    <property type="entry name" value="Ribosomal_uL15/eL18_sf"/>
</dbReference>
<feature type="compositionally biased region" description="Low complexity" evidence="1">
    <location>
        <begin position="507"/>
        <end position="518"/>
    </location>
</feature>
<organism evidence="3 4">
    <name type="scientific">Pristionchus pacificus</name>
    <name type="common">Parasitic nematode worm</name>
    <dbReference type="NCBI Taxonomy" id="54126"/>
    <lineage>
        <taxon>Eukaryota</taxon>
        <taxon>Metazoa</taxon>
        <taxon>Ecdysozoa</taxon>
        <taxon>Nematoda</taxon>
        <taxon>Chromadorea</taxon>
        <taxon>Rhabditida</taxon>
        <taxon>Rhabditina</taxon>
        <taxon>Diplogasteromorpha</taxon>
        <taxon>Diplogasteroidea</taxon>
        <taxon>Neodiplogasteridae</taxon>
        <taxon>Pristionchus</taxon>
    </lineage>
</organism>
<dbReference type="EnsemblMetazoa" id="PPA41835.1">
    <property type="protein sequence ID" value="PPA41835.1"/>
    <property type="gene ID" value="WBGene00280204"/>
</dbReference>
<sequence>MTLGQWSECVVVYAKRLNFHFHLINRSAQSDQCVRCGRRRLLSLSSIHSSSSSDETSSIPQLSLLPTVRPTFEKENRVAVWRLPTDISQSRLCGRTSPSNACTLIALQLVELFERRSLHFLTPSLSRSPLSSSLPLRSARAHAGAESIRVPLVNTRCVIGTFVEAMIEGNDAHAQAVITRGPDEQNFTIPDAIKALRRRHTEIDFCAIEGSFTLQLPRCIRMALRSPSLLPLMRIHFVIIAFERTVLLVADRRTSTYILLDSHLHGSEHESFSENTTGAVIASAHFSELTVLIQWMSEHIFPETCTPNTVQEFEVSTVAYTDTTRDCLDVPMGRFSPYRPIAVPTMRPMPIFSFLIDAFDRILKEKTMEGLFRKEGNAARMKNSQFLSIRQLLVIVKAKFFSHSAEQKIKAAGGTCVLVAKGTITCVDSARKLSFEKCRDQHVYKIISTITGVDAFRIAAFLEVDLQRWTKKTFRQPAAKTDHQWRDIINLIRRSSRGVQIRRMLNSSEQAAPSESAPRQPHRLQYPDTPIDWHA</sequence>
<evidence type="ECO:0000256" key="1">
    <source>
        <dbReference type="SAM" id="MobiDB-lite"/>
    </source>
</evidence>
<dbReference type="OrthoDB" id="5771981at2759"/>
<evidence type="ECO:0000313" key="4">
    <source>
        <dbReference type="Proteomes" id="UP000005239"/>
    </source>
</evidence>
<dbReference type="Proteomes" id="UP000005239">
    <property type="component" value="Unassembled WGS sequence"/>
</dbReference>
<dbReference type="FunFam" id="3.100.10.10:FF:000014">
    <property type="entry name" value="Ribosomal protein"/>
    <property type="match status" value="1"/>
</dbReference>
<accession>A0A8R1YYW7</accession>
<feature type="region of interest" description="Disordered" evidence="1">
    <location>
        <begin position="507"/>
        <end position="535"/>
    </location>
</feature>
<accession>A0A2A6CJB2</accession>
<reference evidence="4" key="1">
    <citation type="journal article" date="2008" name="Nat. Genet.">
        <title>The Pristionchus pacificus genome provides a unique perspective on nematode lifestyle and parasitism.</title>
        <authorList>
            <person name="Dieterich C."/>
            <person name="Clifton S.W."/>
            <person name="Schuster L.N."/>
            <person name="Chinwalla A."/>
            <person name="Delehaunty K."/>
            <person name="Dinkelacker I."/>
            <person name="Fulton L."/>
            <person name="Fulton R."/>
            <person name="Godfrey J."/>
            <person name="Minx P."/>
            <person name="Mitreva M."/>
            <person name="Roeseler W."/>
            <person name="Tian H."/>
            <person name="Witte H."/>
            <person name="Yang S.P."/>
            <person name="Wilson R.K."/>
            <person name="Sommer R.J."/>
        </authorList>
    </citation>
    <scope>NUCLEOTIDE SEQUENCE [LARGE SCALE GENOMIC DNA]</scope>
    <source>
        <strain evidence="4">PS312</strain>
    </source>
</reference>
<dbReference type="InterPro" id="IPR021131">
    <property type="entry name" value="Ribosomal_uL15/eL18"/>
</dbReference>
<name>A0A2A6CJB2_PRIPA</name>
<protein>
    <submittedName>
        <fullName evidence="3">Ribosomal protein</fullName>
    </submittedName>
</protein>
<dbReference type="PANTHER" id="PTHR37962">
    <property type="entry name" value="MALE STERILE (3) 76CA"/>
    <property type="match status" value="1"/>
</dbReference>
<dbReference type="AlphaFoldDB" id="A0A2A6CJB2"/>
<evidence type="ECO:0000313" key="3">
    <source>
        <dbReference type="EnsemblMetazoa" id="PPA41835.1"/>
    </source>
</evidence>
<evidence type="ECO:0000259" key="2">
    <source>
        <dbReference type="Pfam" id="PF00828"/>
    </source>
</evidence>
<dbReference type="Gene3D" id="3.100.10.10">
    <property type="match status" value="1"/>
</dbReference>